<keyword evidence="2" id="KW-0418">Kinase</keyword>
<dbReference type="Pfam" id="PF00370">
    <property type="entry name" value="FGGY_N"/>
    <property type="match status" value="1"/>
</dbReference>
<feature type="non-terminal residue" evidence="5">
    <location>
        <position position="1"/>
    </location>
</feature>
<dbReference type="EMBL" id="BARW01020538">
    <property type="protein sequence ID" value="GAI92779.1"/>
    <property type="molecule type" value="Genomic_DNA"/>
</dbReference>
<proteinExistence type="predicted"/>
<dbReference type="GO" id="GO:0016301">
    <property type="term" value="F:kinase activity"/>
    <property type="evidence" value="ECO:0007669"/>
    <property type="project" value="UniProtKB-KW"/>
</dbReference>
<evidence type="ECO:0008006" key="6">
    <source>
        <dbReference type="Google" id="ProtNLM"/>
    </source>
</evidence>
<evidence type="ECO:0000256" key="1">
    <source>
        <dbReference type="ARBA" id="ARBA00022679"/>
    </source>
</evidence>
<evidence type="ECO:0000259" key="3">
    <source>
        <dbReference type="Pfam" id="PF00370"/>
    </source>
</evidence>
<dbReference type="InterPro" id="IPR050406">
    <property type="entry name" value="FGGY_Carb_Kinase"/>
</dbReference>
<dbReference type="PANTHER" id="PTHR43095:SF5">
    <property type="entry name" value="XYLULOSE KINASE"/>
    <property type="match status" value="1"/>
</dbReference>
<sequence>EIEYLENVLGKHEIFRKSETQLTSQASGPKILWIRNNESAVYEKTRWFLTSQAYLVYKLTGVVSIDIYTASGYAPLFNAYNFRWLEDIAPYITPTDRLPKAYWSCEIVGKVTAKAARETGLAKGTPVIAGTTDAAAEALSAGVSEFGDMMLMFGSSIFFIMKTMELVKTKHFWSSNFLEKDTYAFLGGMSTSGSLTKWFRDQFAQLEVESEKSGGENAYNALDKIAAKSTIGAKGLIALPYFEGERTPLNDPKAKGMLFGLRLKHTRGDIYR</sequence>
<dbReference type="PANTHER" id="PTHR43095">
    <property type="entry name" value="SUGAR KINASE"/>
    <property type="match status" value="1"/>
</dbReference>
<name>X1UK90_9ZZZZ</name>
<organism evidence="5">
    <name type="scientific">marine sediment metagenome</name>
    <dbReference type="NCBI Taxonomy" id="412755"/>
    <lineage>
        <taxon>unclassified sequences</taxon>
        <taxon>metagenomes</taxon>
        <taxon>ecological metagenomes</taxon>
    </lineage>
</organism>
<evidence type="ECO:0000259" key="4">
    <source>
        <dbReference type="Pfam" id="PF02782"/>
    </source>
</evidence>
<dbReference type="GO" id="GO:0005975">
    <property type="term" value="P:carbohydrate metabolic process"/>
    <property type="evidence" value="ECO:0007669"/>
    <property type="project" value="InterPro"/>
</dbReference>
<evidence type="ECO:0000313" key="5">
    <source>
        <dbReference type="EMBL" id="GAI92779.1"/>
    </source>
</evidence>
<protein>
    <recommendedName>
        <fullName evidence="6">Carbohydrate kinase FGGY N-terminal domain-containing protein</fullName>
    </recommendedName>
</protein>
<dbReference type="InterPro" id="IPR018484">
    <property type="entry name" value="FGGY_N"/>
</dbReference>
<reference evidence="5" key="1">
    <citation type="journal article" date="2014" name="Front. Microbiol.">
        <title>High frequency of phylogenetically diverse reductive dehalogenase-homologous genes in deep subseafloor sedimentary metagenomes.</title>
        <authorList>
            <person name="Kawai M."/>
            <person name="Futagami T."/>
            <person name="Toyoda A."/>
            <person name="Takaki Y."/>
            <person name="Nishi S."/>
            <person name="Hori S."/>
            <person name="Arai W."/>
            <person name="Tsubouchi T."/>
            <person name="Morono Y."/>
            <person name="Uchiyama I."/>
            <person name="Ito T."/>
            <person name="Fujiyama A."/>
            <person name="Inagaki F."/>
            <person name="Takami H."/>
        </authorList>
    </citation>
    <scope>NUCLEOTIDE SEQUENCE</scope>
    <source>
        <strain evidence="5">Expedition CK06-06</strain>
    </source>
</reference>
<dbReference type="SUPFAM" id="SSF53067">
    <property type="entry name" value="Actin-like ATPase domain"/>
    <property type="match status" value="2"/>
</dbReference>
<gene>
    <name evidence="5" type="ORF">S12H4_34675</name>
</gene>
<feature type="non-terminal residue" evidence="5">
    <location>
        <position position="272"/>
    </location>
</feature>
<dbReference type="AlphaFoldDB" id="X1UK90"/>
<dbReference type="Gene3D" id="3.30.420.40">
    <property type="match status" value="2"/>
</dbReference>
<dbReference type="InterPro" id="IPR043129">
    <property type="entry name" value="ATPase_NBD"/>
</dbReference>
<keyword evidence="1" id="KW-0808">Transferase</keyword>
<dbReference type="Pfam" id="PF02782">
    <property type="entry name" value="FGGY_C"/>
    <property type="match status" value="1"/>
</dbReference>
<feature type="domain" description="Carbohydrate kinase FGGY N-terminal" evidence="3">
    <location>
        <begin position="3"/>
        <end position="139"/>
    </location>
</feature>
<evidence type="ECO:0000256" key="2">
    <source>
        <dbReference type="ARBA" id="ARBA00022777"/>
    </source>
</evidence>
<feature type="domain" description="Carbohydrate kinase FGGY C-terminal" evidence="4">
    <location>
        <begin position="150"/>
        <end position="272"/>
    </location>
</feature>
<comment type="caution">
    <text evidence="5">The sequence shown here is derived from an EMBL/GenBank/DDBJ whole genome shotgun (WGS) entry which is preliminary data.</text>
</comment>
<accession>X1UK90</accession>
<dbReference type="InterPro" id="IPR018485">
    <property type="entry name" value="FGGY_C"/>
</dbReference>